<name>E3LD37_CAERE</name>
<protein>
    <submittedName>
        <fullName evidence="2">Uncharacterized protein</fullName>
    </submittedName>
</protein>
<evidence type="ECO:0000313" key="2">
    <source>
        <dbReference type="EMBL" id="EFO82736.1"/>
    </source>
</evidence>
<feature type="region of interest" description="Disordered" evidence="1">
    <location>
        <begin position="1"/>
        <end position="105"/>
    </location>
</feature>
<dbReference type="KEGG" id="crq:GCK72_024721"/>
<dbReference type="EMBL" id="DS268407">
    <property type="protein sequence ID" value="EFO82736.1"/>
    <property type="molecule type" value="Genomic_DNA"/>
</dbReference>
<accession>E3LD37</accession>
<proteinExistence type="predicted"/>
<dbReference type="Proteomes" id="UP000008281">
    <property type="component" value="Unassembled WGS sequence"/>
</dbReference>
<keyword evidence="3" id="KW-1185">Reference proteome</keyword>
<dbReference type="GeneID" id="9825025"/>
<evidence type="ECO:0000313" key="3">
    <source>
        <dbReference type="Proteomes" id="UP000008281"/>
    </source>
</evidence>
<feature type="compositionally biased region" description="Polar residues" evidence="1">
    <location>
        <begin position="87"/>
        <end position="103"/>
    </location>
</feature>
<sequence>MGSTCSTPSYPDPVHNIPTIPKTPFGPLPVYKQQPKHADVIEQSDVDPDQKEQSETGVTAESTPPDSLEQKEEEITTEEDGVAQDSPPASSVPNAPEYGSTQIWPGGVSRSLRLEFTTITSSSGEKSCLPTSKQLVIQKIRLLTLTWLSA</sequence>
<dbReference type="RefSeq" id="XP_003118138.2">
    <property type="nucleotide sequence ID" value="XM_003118090.2"/>
</dbReference>
<dbReference type="CTD" id="9825025"/>
<evidence type="ECO:0000256" key="1">
    <source>
        <dbReference type="SAM" id="MobiDB-lite"/>
    </source>
</evidence>
<dbReference type="AlphaFoldDB" id="E3LD37"/>
<organism evidence="3">
    <name type="scientific">Caenorhabditis remanei</name>
    <name type="common">Caenorhabditis vulgaris</name>
    <dbReference type="NCBI Taxonomy" id="31234"/>
    <lineage>
        <taxon>Eukaryota</taxon>
        <taxon>Metazoa</taxon>
        <taxon>Ecdysozoa</taxon>
        <taxon>Nematoda</taxon>
        <taxon>Chromadorea</taxon>
        <taxon>Rhabditida</taxon>
        <taxon>Rhabditina</taxon>
        <taxon>Rhabditomorpha</taxon>
        <taxon>Rhabditoidea</taxon>
        <taxon>Rhabditidae</taxon>
        <taxon>Peloderinae</taxon>
        <taxon>Caenorhabditis</taxon>
    </lineage>
</organism>
<feature type="compositionally biased region" description="Polar residues" evidence="1">
    <location>
        <begin position="55"/>
        <end position="65"/>
    </location>
</feature>
<gene>
    <name evidence="2" type="ORF">CRE_00087</name>
</gene>
<dbReference type="HOGENOM" id="CLU_1742261_0_0_1"/>
<reference evidence="2" key="1">
    <citation type="submission" date="2007-07" db="EMBL/GenBank/DDBJ databases">
        <title>PCAP assembly of the Caenorhabditis remanei genome.</title>
        <authorList>
            <consortium name="The Caenorhabditis remanei Sequencing Consortium"/>
            <person name="Wilson R.K."/>
        </authorList>
    </citation>
    <scope>NUCLEOTIDE SEQUENCE [LARGE SCALE GENOMIC DNA]</scope>
    <source>
        <strain evidence="2">PB4641</strain>
    </source>
</reference>